<sequence>MASDVASTMQQVDGLISSIDGDSACSLSYSFLPVWLWSQVTYHHADLFIYLHWQIRGMLPLTIHAPTDDVACCLAVVWLVPFKGTKSVKPEQIYYVVRKLEFQ</sequence>
<dbReference type="EMBL" id="JAVFWL010000006">
    <property type="protein sequence ID" value="KAK6765466.1"/>
    <property type="molecule type" value="Genomic_DNA"/>
</dbReference>
<proteinExistence type="predicted"/>
<name>A0ABR1EUD8_NECAM</name>
<comment type="caution">
    <text evidence="1">The sequence shown here is derived from an EMBL/GenBank/DDBJ whole genome shotgun (WGS) entry which is preliminary data.</text>
</comment>
<reference evidence="1 2" key="1">
    <citation type="submission" date="2023-08" db="EMBL/GenBank/DDBJ databases">
        <title>A Necator americanus chromosomal reference genome.</title>
        <authorList>
            <person name="Ilik V."/>
            <person name="Petrzelkova K.J."/>
            <person name="Pardy F."/>
            <person name="Fuh T."/>
            <person name="Niatou-Singa F.S."/>
            <person name="Gouil Q."/>
            <person name="Baker L."/>
            <person name="Ritchie M.E."/>
            <person name="Jex A.R."/>
            <person name="Gazzola D."/>
            <person name="Li H."/>
            <person name="Toshio Fujiwara R."/>
            <person name="Zhan B."/>
            <person name="Aroian R.V."/>
            <person name="Pafco B."/>
            <person name="Schwarz E.M."/>
        </authorList>
    </citation>
    <scope>NUCLEOTIDE SEQUENCE [LARGE SCALE GENOMIC DNA]</scope>
    <source>
        <strain evidence="1 2">Aroian</strain>
        <tissue evidence="1">Whole animal</tissue>
    </source>
</reference>
<gene>
    <name evidence="1" type="primary">Necator_chrX.g25566</name>
    <name evidence="1" type="ORF">RB195_025400</name>
</gene>
<protein>
    <submittedName>
        <fullName evidence="1">Uncharacterized protein</fullName>
    </submittedName>
</protein>
<organism evidence="1 2">
    <name type="scientific">Necator americanus</name>
    <name type="common">Human hookworm</name>
    <dbReference type="NCBI Taxonomy" id="51031"/>
    <lineage>
        <taxon>Eukaryota</taxon>
        <taxon>Metazoa</taxon>
        <taxon>Ecdysozoa</taxon>
        <taxon>Nematoda</taxon>
        <taxon>Chromadorea</taxon>
        <taxon>Rhabditida</taxon>
        <taxon>Rhabditina</taxon>
        <taxon>Rhabditomorpha</taxon>
        <taxon>Strongyloidea</taxon>
        <taxon>Ancylostomatidae</taxon>
        <taxon>Bunostominae</taxon>
        <taxon>Necator</taxon>
    </lineage>
</organism>
<accession>A0ABR1EUD8</accession>
<evidence type="ECO:0000313" key="1">
    <source>
        <dbReference type="EMBL" id="KAK6765466.1"/>
    </source>
</evidence>
<dbReference type="Proteomes" id="UP001303046">
    <property type="component" value="Unassembled WGS sequence"/>
</dbReference>
<keyword evidence="2" id="KW-1185">Reference proteome</keyword>
<evidence type="ECO:0000313" key="2">
    <source>
        <dbReference type="Proteomes" id="UP001303046"/>
    </source>
</evidence>